<organism evidence="2 3">
    <name type="scientific">Gluconacetobacter sacchari</name>
    <dbReference type="NCBI Taxonomy" id="92759"/>
    <lineage>
        <taxon>Bacteria</taxon>
        <taxon>Pseudomonadati</taxon>
        <taxon>Pseudomonadota</taxon>
        <taxon>Alphaproteobacteria</taxon>
        <taxon>Acetobacterales</taxon>
        <taxon>Acetobacteraceae</taxon>
        <taxon>Gluconacetobacter</taxon>
    </lineage>
</organism>
<evidence type="ECO:0000256" key="1">
    <source>
        <dbReference type="SAM" id="SignalP"/>
    </source>
</evidence>
<protein>
    <submittedName>
        <fullName evidence="2">Uncharacterized protein</fullName>
    </submittedName>
</protein>
<proteinExistence type="predicted"/>
<dbReference type="RefSeq" id="WP_182996641.1">
    <property type="nucleotide sequence ID" value="NZ_JABEQJ010000006.1"/>
</dbReference>
<evidence type="ECO:0000313" key="3">
    <source>
        <dbReference type="Proteomes" id="UP000589085"/>
    </source>
</evidence>
<name>A0A7W4NL46_9PROT</name>
<dbReference type="EMBL" id="JABEQJ010000006">
    <property type="protein sequence ID" value="MBB2159776.1"/>
    <property type="molecule type" value="Genomic_DNA"/>
</dbReference>
<reference evidence="2 3" key="1">
    <citation type="submission" date="2020-04" db="EMBL/GenBank/DDBJ databases">
        <title>Description of novel Gluconacetobacter.</title>
        <authorList>
            <person name="Sombolestani A."/>
        </authorList>
    </citation>
    <scope>NUCLEOTIDE SEQUENCE [LARGE SCALE GENOMIC DNA]</scope>
    <source>
        <strain evidence="2 3">LMG 19747</strain>
    </source>
</reference>
<accession>A0A7W4NL46</accession>
<evidence type="ECO:0000313" key="2">
    <source>
        <dbReference type="EMBL" id="MBB2159776.1"/>
    </source>
</evidence>
<keyword evidence="1" id="KW-0732">Signal</keyword>
<sequence>MMRHALLFLFVGLSGVSAHGQAPAGFSGTWRLDADESDYRDLQQPEQRTDRIVDRGDRVTDVITAMARGRTQHVTLDLPADGRVVRLPERTVLGTGTLRTVALRRDGAALVVTQEVRNGDTVRVIVTRWALSADRTRLAMRVGSDDDGPDLGTLVFDRAMPGTR</sequence>
<feature type="signal peptide" evidence="1">
    <location>
        <begin position="1"/>
        <end position="20"/>
    </location>
</feature>
<comment type="caution">
    <text evidence="2">The sequence shown here is derived from an EMBL/GenBank/DDBJ whole genome shotgun (WGS) entry which is preliminary data.</text>
</comment>
<gene>
    <name evidence="2" type="ORF">HLH48_06245</name>
</gene>
<dbReference type="Proteomes" id="UP000589085">
    <property type="component" value="Unassembled WGS sequence"/>
</dbReference>
<dbReference type="AlphaFoldDB" id="A0A7W4NL46"/>
<feature type="chain" id="PRO_5031019896" evidence="1">
    <location>
        <begin position="21"/>
        <end position="164"/>
    </location>
</feature>